<sequence length="498" mass="54497">MALPQRQGSNVDTYIPGRDRDMDRGRDIRDRDRDRDRMDDRYMPNSGSPPPPALRGRSDFRDRDRDRDVFVPSDDARWTRGPPAGRSPPPPSLRGPHSPAPMRGFDDRYIPGDPPNGHVRHPPSMHAEDRYVPGTTDTYIPGGGAPSGHVHARRNTGGAVARAGLPPLPLRAPRGDGRGRGASWSPRRSRSPVGRSRSMSRSSMTRSRSRSRSKSPTTSRTRSRSRSMSVGSSRSVGSRSVSPSRDIGFSGGGGGSSYWPGGGVGGDEYGGSSGRPLRRRRGGRKHRDSISVSIRGDLRRDRDVSPGYNSYRPGEEGAPSAASSSNQPLQQPARVPSLALPARPSTGPIDGTVVDEYNARSDRYRGRRTRGSRSRSRSRSPMNRSSYQQTHLRSPTSGSKIRSPRWAGNAESSASQHQQQSASSSQTPLPPQPPQTLHLRNQRPRLARARADVQATRMAWVRARQAAQPVMQRVWSLQVERIKVAALVGLYSSMDGDG</sequence>
<comment type="caution">
    <text evidence="2">The sequence shown here is derived from an EMBL/GenBank/DDBJ whole genome shotgun (WGS) entry which is preliminary data.</text>
</comment>
<dbReference type="AlphaFoldDB" id="A0A1Y2HY95"/>
<feature type="compositionally biased region" description="Low complexity" evidence="1">
    <location>
        <begin position="214"/>
        <end position="245"/>
    </location>
</feature>
<feature type="compositionally biased region" description="Polar residues" evidence="1">
    <location>
        <begin position="1"/>
        <end position="12"/>
    </location>
</feature>
<evidence type="ECO:0000313" key="2">
    <source>
        <dbReference type="EMBL" id="ORZ38102.1"/>
    </source>
</evidence>
<reference evidence="2 3" key="1">
    <citation type="submission" date="2016-07" db="EMBL/GenBank/DDBJ databases">
        <title>Pervasive Adenine N6-methylation of Active Genes in Fungi.</title>
        <authorList>
            <consortium name="DOE Joint Genome Institute"/>
            <person name="Mondo S.J."/>
            <person name="Dannebaum R.O."/>
            <person name="Kuo R.C."/>
            <person name="Labutti K."/>
            <person name="Haridas S."/>
            <person name="Kuo A."/>
            <person name="Salamov A."/>
            <person name="Ahrendt S.R."/>
            <person name="Lipzen A."/>
            <person name="Sullivan W."/>
            <person name="Andreopoulos W.B."/>
            <person name="Clum A."/>
            <person name="Lindquist E."/>
            <person name="Daum C."/>
            <person name="Ramamoorthy G.K."/>
            <person name="Gryganskyi A."/>
            <person name="Culley D."/>
            <person name="Magnuson J.K."/>
            <person name="James T.Y."/>
            <person name="O'Malley M.A."/>
            <person name="Stajich J.E."/>
            <person name="Spatafora J.W."/>
            <person name="Visel A."/>
            <person name="Grigoriev I.V."/>
        </authorList>
    </citation>
    <scope>NUCLEOTIDE SEQUENCE [LARGE SCALE GENOMIC DNA]</scope>
    <source>
        <strain evidence="2 3">PL171</strain>
    </source>
</reference>
<feature type="compositionally biased region" description="Low complexity" evidence="1">
    <location>
        <begin position="181"/>
        <end position="206"/>
    </location>
</feature>
<feature type="compositionally biased region" description="Basic and acidic residues" evidence="1">
    <location>
        <begin position="17"/>
        <end position="42"/>
    </location>
</feature>
<proteinExistence type="predicted"/>
<gene>
    <name evidence="2" type="ORF">BCR44DRAFT_1429572</name>
</gene>
<feature type="compositionally biased region" description="Basic residues" evidence="1">
    <location>
        <begin position="276"/>
        <end position="287"/>
    </location>
</feature>
<feature type="compositionally biased region" description="Polar residues" evidence="1">
    <location>
        <begin position="387"/>
        <end position="400"/>
    </location>
</feature>
<feature type="compositionally biased region" description="Gly residues" evidence="1">
    <location>
        <begin position="249"/>
        <end position="273"/>
    </location>
</feature>
<feature type="compositionally biased region" description="Basic and acidic residues" evidence="1">
    <location>
        <begin position="56"/>
        <end position="78"/>
    </location>
</feature>
<protein>
    <submittedName>
        <fullName evidence="2">Uncharacterized protein</fullName>
    </submittedName>
</protein>
<dbReference type="Proteomes" id="UP000193411">
    <property type="component" value="Unassembled WGS sequence"/>
</dbReference>
<feature type="region of interest" description="Disordered" evidence="1">
    <location>
        <begin position="1"/>
        <end position="446"/>
    </location>
</feature>
<dbReference type="EMBL" id="MCFL01000010">
    <property type="protein sequence ID" value="ORZ38102.1"/>
    <property type="molecule type" value="Genomic_DNA"/>
</dbReference>
<evidence type="ECO:0000313" key="3">
    <source>
        <dbReference type="Proteomes" id="UP000193411"/>
    </source>
</evidence>
<feature type="compositionally biased region" description="Basic residues" evidence="1">
    <location>
        <begin position="365"/>
        <end position="378"/>
    </location>
</feature>
<feature type="compositionally biased region" description="Low complexity" evidence="1">
    <location>
        <begin position="316"/>
        <end position="325"/>
    </location>
</feature>
<evidence type="ECO:0000256" key="1">
    <source>
        <dbReference type="SAM" id="MobiDB-lite"/>
    </source>
</evidence>
<name>A0A1Y2HY95_9FUNG</name>
<feature type="compositionally biased region" description="Low complexity" evidence="1">
    <location>
        <begin position="412"/>
        <end position="427"/>
    </location>
</feature>
<accession>A0A1Y2HY95</accession>
<organism evidence="2 3">
    <name type="scientific">Catenaria anguillulae PL171</name>
    <dbReference type="NCBI Taxonomy" id="765915"/>
    <lineage>
        <taxon>Eukaryota</taxon>
        <taxon>Fungi</taxon>
        <taxon>Fungi incertae sedis</taxon>
        <taxon>Blastocladiomycota</taxon>
        <taxon>Blastocladiomycetes</taxon>
        <taxon>Blastocladiales</taxon>
        <taxon>Catenariaceae</taxon>
        <taxon>Catenaria</taxon>
    </lineage>
</organism>
<keyword evidence="3" id="KW-1185">Reference proteome</keyword>